<dbReference type="OrthoDB" id="1521722at2"/>
<reference evidence="2 3" key="1">
    <citation type="submission" date="2016-10" db="EMBL/GenBank/DDBJ databases">
        <authorList>
            <person name="de Groot N.N."/>
        </authorList>
    </citation>
    <scope>NUCLEOTIDE SEQUENCE [LARGE SCALE GENOMIC DNA]</scope>
    <source>
        <strain evidence="2 3">DSM 527</strain>
    </source>
</reference>
<evidence type="ECO:0008006" key="4">
    <source>
        <dbReference type="Google" id="ProtNLM"/>
    </source>
</evidence>
<dbReference type="RefSeq" id="WP_089831163.1">
    <property type="nucleotide sequence ID" value="NZ_FNBN01000002.1"/>
</dbReference>
<evidence type="ECO:0000256" key="1">
    <source>
        <dbReference type="SAM" id="SignalP"/>
    </source>
</evidence>
<feature type="chain" id="PRO_5011718353" description="Carboxypeptidase regulatory-like domain-containing protein" evidence="1">
    <location>
        <begin position="34"/>
        <end position="882"/>
    </location>
</feature>
<dbReference type="AlphaFoldDB" id="A0A1G7N426"/>
<keyword evidence="1" id="KW-0732">Signal</keyword>
<protein>
    <recommendedName>
        <fullName evidence="4">Carboxypeptidase regulatory-like domain-containing protein</fullName>
    </recommendedName>
</protein>
<accession>A0A1G7N426</accession>
<dbReference type="EMBL" id="FNBN01000002">
    <property type="protein sequence ID" value="SDF68080.1"/>
    <property type="molecule type" value="Genomic_DNA"/>
</dbReference>
<feature type="signal peptide" evidence="1">
    <location>
        <begin position="1"/>
        <end position="33"/>
    </location>
</feature>
<organism evidence="2 3">
    <name type="scientific">Chitinophaga filiformis</name>
    <name type="common">Myxococcus filiformis</name>
    <name type="synonym">Flexibacter filiformis</name>
    <dbReference type="NCBI Taxonomy" id="104663"/>
    <lineage>
        <taxon>Bacteria</taxon>
        <taxon>Pseudomonadati</taxon>
        <taxon>Bacteroidota</taxon>
        <taxon>Chitinophagia</taxon>
        <taxon>Chitinophagales</taxon>
        <taxon>Chitinophagaceae</taxon>
        <taxon>Chitinophaga</taxon>
    </lineage>
</organism>
<name>A0A1G7N426_CHIFI</name>
<evidence type="ECO:0000313" key="2">
    <source>
        <dbReference type="EMBL" id="SDF68080.1"/>
    </source>
</evidence>
<dbReference type="Proteomes" id="UP000199045">
    <property type="component" value="Unassembled WGS sequence"/>
</dbReference>
<dbReference type="SUPFAM" id="SSF49478">
    <property type="entry name" value="Cna protein B-type domain"/>
    <property type="match status" value="1"/>
</dbReference>
<sequence length="882" mass="100077">MTGHITHITSLLRYCCKAVCILLLACCVSPVFAKDGDKDGDNDEEPKFDETSIMVILQGVGGTEIPAVVKDQTAYLSITDVFNFLKIRNSLSETMDTVSGFYITQDAVFLIDKKNNRIQFRDKVFNLGPEDLVKMETGLYLRTDYFNKVFELNCRFNFRSLSVNVVSKAELPAIREMRQQTIYRNLNKLKGHIEADTTIGRSKQLFKFGMANWSVVSTQRLQNVNDTWFNLTMGGTLAGGEATVSLNYNNFAKQQLSGTHPDSNIVRPFDQRQQYYRLRFVNNDRPWLRQIILGKIFTPTIASLFAPIVGVQITNTPTTHRRTYGTYTLSNFTDPGWTVELYINNALVDYTVADAAGFYTFQVPLVYGNSQIRLRFYGPWGEERFQEESISVPFNFLPTGEFEYTASAGVAEDTMHSKLGKVQLNYGVSGGLTIGAGLEYLSSIRSANTLPFVTASMRLVSNLLLSGEYTYGVRARGILSYRSRSNLQAELNYTRYRRDQKAIIYNWLEERKAIISKPFYTKNSSLFTRLTVDQIILPGSYYTTTEWLISGALYKVGASLSTYSIFIKDENPLVYSNLALTFRIPGKIMLTPQAQYEYNSNRFIAMRCEAGKYLFKNGYLNVSYEKNYRTDITNYGIGLRYDFSFAQIGFSVWKNNNLTTLVESARGSMIYDGKAGYTGVSNRSVVGSGGVVFVPFLDINNNERYDKGEPRVEGLQLKHNEGRQIRNLRDTSIAILDMEPYADYLFELEPNGFESISWKIMKPAIRVIIEPNQLRRIDVPVAVMGEVSGVVYLKEDSLRKEQAGIKICIYRSDSTLVKCLITETDGYFNYMGLPPGDYVIQPDPAQLKKLKLKTLQPAYNLHISSRKEGDVIDDIEFVLEKK</sequence>
<proteinExistence type="predicted"/>
<gene>
    <name evidence="2" type="ORF">SAMN04488121_102641</name>
</gene>
<dbReference type="STRING" id="104663.SAMN04488121_102641"/>
<evidence type="ECO:0000313" key="3">
    <source>
        <dbReference type="Proteomes" id="UP000199045"/>
    </source>
</evidence>